<dbReference type="Proteomes" id="UP000196694">
    <property type="component" value="Unassembled WGS sequence"/>
</dbReference>
<dbReference type="Gene3D" id="2.40.50.100">
    <property type="match status" value="1"/>
</dbReference>
<evidence type="ECO:0000256" key="11">
    <source>
        <dbReference type="HAMAP-Rule" id="MF_00309"/>
    </source>
</evidence>
<keyword evidence="8 11" id="KW-0406">Ion transport</keyword>
<evidence type="ECO:0000313" key="16">
    <source>
        <dbReference type="EMBL" id="OWJ54522.1"/>
    </source>
</evidence>
<dbReference type="PROSITE" id="PS00152">
    <property type="entry name" value="ATPASE_ALPHA_BETA"/>
    <property type="match status" value="1"/>
</dbReference>
<keyword evidence="3 11" id="KW-1003">Cell membrane</keyword>
<evidence type="ECO:0000256" key="1">
    <source>
        <dbReference type="ARBA" id="ARBA00008936"/>
    </source>
</evidence>
<name>A0A211YN94_9CREN</name>
<feature type="domain" description="ATPsynthase alpha/beta subunit barrel-sandwich" evidence="14">
    <location>
        <begin position="110"/>
        <end position="198"/>
    </location>
</feature>
<dbReference type="CDD" id="cd01134">
    <property type="entry name" value="V_A-ATPase_A"/>
    <property type="match status" value="1"/>
</dbReference>
<gene>
    <name evidence="11" type="primary">atpA</name>
    <name evidence="16" type="ORF">Pdsh_06915</name>
</gene>
<evidence type="ECO:0000256" key="7">
    <source>
        <dbReference type="ARBA" id="ARBA00022967"/>
    </source>
</evidence>
<evidence type="ECO:0000256" key="9">
    <source>
        <dbReference type="ARBA" id="ARBA00023136"/>
    </source>
</evidence>
<dbReference type="Pfam" id="PF22919">
    <property type="entry name" value="ATP-synt_VA_C"/>
    <property type="match status" value="1"/>
</dbReference>
<dbReference type="NCBIfam" id="NF003220">
    <property type="entry name" value="PRK04192.1"/>
    <property type="match status" value="1"/>
</dbReference>
<evidence type="ECO:0000259" key="15">
    <source>
        <dbReference type="Pfam" id="PF22919"/>
    </source>
</evidence>
<feature type="domain" description="ATP synthase A/B type C-terminal" evidence="15">
    <location>
        <begin position="449"/>
        <end position="542"/>
    </location>
</feature>
<dbReference type="InterPro" id="IPR055190">
    <property type="entry name" value="ATP-synt_VA_C"/>
</dbReference>
<evidence type="ECO:0000256" key="10">
    <source>
        <dbReference type="ARBA" id="ARBA00023310"/>
    </source>
</evidence>
<dbReference type="GO" id="GO:0005524">
    <property type="term" value="F:ATP binding"/>
    <property type="evidence" value="ECO:0007669"/>
    <property type="project" value="UniProtKB-UniRule"/>
</dbReference>
<organism evidence="16 17">
    <name type="scientific">Pyrodictium delaneyi</name>
    <dbReference type="NCBI Taxonomy" id="1273541"/>
    <lineage>
        <taxon>Archaea</taxon>
        <taxon>Thermoproteota</taxon>
        <taxon>Thermoprotei</taxon>
        <taxon>Desulfurococcales</taxon>
        <taxon>Pyrodictiaceae</taxon>
        <taxon>Pyrodictium</taxon>
    </lineage>
</organism>
<evidence type="ECO:0000256" key="4">
    <source>
        <dbReference type="ARBA" id="ARBA00022741"/>
    </source>
</evidence>
<dbReference type="Gene3D" id="1.10.1140.10">
    <property type="entry name" value="Bovine Mitochondrial F1-atpase, Atp Synthase Beta Chain, Chain D, domain 3"/>
    <property type="match status" value="1"/>
</dbReference>
<evidence type="ECO:0000259" key="14">
    <source>
        <dbReference type="Pfam" id="PF16886"/>
    </source>
</evidence>
<dbReference type="InterPro" id="IPR024034">
    <property type="entry name" value="ATPase_F1/V1_b/a_C"/>
</dbReference>
<dbReference type="InterPro" id="IPR000194">
    <property type="entry name" value="ATPase_F1/V1/A1_a/bsu_nucl-bd"/>
</dbReference>
<proteinExistence type="inferred from homology"/>
<feature type="domain" description="ATPase F1/V1/A1 complex alpha/beta subunit nucleotide-binding" evidence="12">
    <location>
        <begin position="216"/>
        <end position="439"/>
    </location>
</feature>
<dbReference type="SUPFAM" id="SSF50615">
    <property type="entry name" value="N-terminal domain of alpha and beta subunits of F1 ATP synthase"/>
    <property type="match status" value="1"/>
</dbReference>
<dbReference type="EC" id="7.1.2.2" evidence="11"/>
<dbReference type="Pfam" id="PF16886">
    <property type="entry name" value="ATP-synt_ab_Xtn"/>
    <property type="match status" value="1"/>
</dbReference>
<comment type="subcellular location">
    <subcellularLocation>
        <location evidence="11">Cell membrane</location>
        <topology evidence="11">Peripheral membrane protein</topology>
    </subcellularLocation>
</comment>
<accession>A0A211YN94</accession>
<protein>
    <recommendedName>
        <fullName evidence="11">A-type ATP synthase subunit A</fullName>
        <ecNumber evidence="11">7.1.2.2</ecNumber>
    </recommendedName>
</protein>
<dbReference type="GO" id="GO:0042777">
    <property type="term" value="P:proton motive force-driven plasma membrane ATP synthesis"/>
    <property type="evidence" value="ECO:0007669"/>
    <property type="project" value="UniProtKB-UniRule"/>
</dbReference>
<dbReference type="PANTHER" id="PTHR43607:SF1">
    <property type="entry name" value="H(+)-TRANSPORTING TWO-SECTOR ATPASE"/>
    <property type="match status" value="1"/>
</dbReference>
<dbReference type="FunFam" id="2.40.50.100:FF:000008">
    <property type="entry name" value="V-type proton ATPase catalytic subunit A"/>
    <property type="match status" value="1"/>
</dbReference>
<dbReference type="PANTHER" id="PTHR43607">
    <property type="entry name" value="V-TYPE PROTON ATPASE CATALYTIC SUBUNIT A"/>
    <property type="match status" value="1"/>
</dbReference>
<comment type="subunit">
    <text evidence="11">Has multiple subunits with at least A(3), B(3), C, D, E, F, H, I and proteolipid K(x).</text>
</comment>
<keyword evidence="17" id="KW-1185">Reference proteome</keyword>
<comment type="function">
    <text evidence="11">Component of the A-type ATP synthase that produces ATP from ADP in the presence of a proton gradient across the membrane. The A chain is the catalytic subunit.</text>
</comment>
<dbReference type="GO" id="GO:0005886">
    <property type="term" value="C:plasma membrane"/>
    <property type="evidence" value="ECO:0007669"/>
    <property type="project" value="UniProtKB-SubCell"/>
</dbReference>
<comment type="similarity">
    <text evidence="1 11">Belongs to the ATPase alpha/beta chains family.</text>
</comment>
<dbReference type="InterPro" id="IPR036121">
    <property type="entry name" value="ATPase_F1/V1/A1_a/bsu_N_sf"/>
</dbReference>
<feature type="binding site" evidence="11">
    <location>
        <begin position="236"/>
        <end position="243"/>
    </location>
    <ligand>
        <name>ATP</name>
        <dbReference type="ChEBI" id="CHEBI:30616"/>
    </ligand>
</feature>
<dbReference type="GO" id="GO:0046933">
    <property type="term" value="F:proton-transporting ATP synthase activity, rotational mechanism"/>
    <property type="evidence" value="ECO:0007669"/>
    <property type="project" value="UniProtKB-UniRule"/>
</dbReference>
<evidence type="ECO:0000313" key="17">
    <source>
        <dbReference type="Proteomes" id="UP000196694"/>
    </source>
</evidence>
<dbReference type="SUPFAM" id="SSF47917">
    <property type="entry name" value="C-terminal domain of alpha and beta subunits of F1 ATP synthase"/>
    <property type="match status" value="1"/>
</dbReference>
<evidence type="ECO:0000259" key="12">
    <source>
        <dbReference type="Pfam" id="PF00006"/>
    </source>
</evidence>
<keyword evidence="5 11" id="KW-0375">Hydrogen ion transport</keyword>
<dbReference type="InterPro" id="IPR023366">
    <property type="entry name" value="ATP_synth_asu-like_sf"/>
</dbReference>
<keyword evidence="7 11" id="KW-1278">Translocase</keyword>
<dbReference type="Pfam" id="PF02874">
    <property type="entry name" value="ATP-synt_ab_N"/>
    <property type="match status" value="1"/>
</dbReference>
<keyword evidence="4 11" id="KW-0547">Nucleotide-binding</keyword>
<keyword evidence="10 11" id="KW-0066">ATP synthesis</keyword>
<dbReference type="HAMAP" id="MF_00309">
    <property type="entry name" value="ATP_synth_A_arch"/>
    <property type="match status" value="1"/>
</dbReference>
<dbReference type="Gene3D" id="3.40.50.300">
    <property type="entry name" value="P-loop containing nucleotide triphosphate hydrolases"/>
    <property type="match status" value="1"/>
</dbReference>
<reference evidence="16 17" key="1">
    <citation type="submission" date="2017-05" db="EMBL/GenBank/DDBJ databases">
        <title>The draft genome of the hyperthermophilic archaeon 'Pyrodictium delaneyi strain Hulk', an iron and nitrate reducer, reveals the capacity for sulfate reduction.</title>
        <authorList>
            <person name="Demey L.M."/>
            <person name="Miller C."/>
            <person name="Manzella M."/>
            <person name="Reguera G."/>
            <person name="Kashefi K."/>
        </authorList>
    </citation>
    <scope>NUCLEOTIDE SEQUENCE [LARGE SCALE GENOMIC DNA]</scope>
    <source>
        <strain evidence="16 17">Hulk</strain>
    </source>
</reference>
<evidence type="ECO:0000256" key="6">
    <source>
        <dbReference type="ARBA" id="ARBA00022840"/>
    </source>
</evidence>
<sequence>MRTVKGVITWISGPVVRVEGARTARLYEVVEVGEERLLGEVVALEGGEAVVQVYEDTSGLRPGDPAYFTGALFSVELGPGLLSTIFDGVQRPLPLLAQLSGPWIKRGLRVEPLPRNRRWHFTPSRHVALGDRVGAGDILGIVEETSLVRHYVMIPPGVRGRLRELAVEGDYRVDDVVAVVENNGKRFEVKLVHRWPVRRPRPFRAKKQPSLPLVTGVRVIDTFFPVALGGTAAIPGGFGTGKTVLLQTLASWSRVDIVVHVGCGERGNEMTELLERFPKLRDPATGKPLMERTVLIANTSNMPVAAREASIYTGITIAEYYRDMGYHVLLTADSTSRWAEALREVSARLEEIPGEEGYPAYLSSRLAGFYERAGRVECLGKPQREGSLTVIGSVSPPGGDYSEPVTSHTLRYVGSLWALDTQLAYSRHYPAINWLLSYSVYVDRVKGWWERIAPRWSEIRSRALEILQREASIRELARVIGVEALSEEDKLVLLAAWMLREGFLQQNAFHPVDAFSSPEKQVKLLSIILEFYDAARAALRENPSLTVDMLKKHALTKRIVTLKREVRDDELDKIDELAEEVVKEIEKLKVATP</sequence>
<dbReference type="InterPro" id="IPR022878">
    <property type="entry name" value="V-ATPase_asu"/>
</dbReference>
<evidence type="ECO:0000256" key="3">
    <source>
        <dbReference type="ARBA" id="ARBA00022475"/>
    </source>
</evidence>
<dbReference type="GO" id="GO:0046961">
    <property type="term" value="F:proton-transporting ATPase activity, rotational mechanism"/>
    <property type="evidence" value="ECO:0007669"/>
    <property type="project" value="InterPro"/>
</dbReference>
<dbReference type="Gene3D" id="2.40.30.20">
    <property type="match status" value="1"/>
</dbReference>
<dbReference type="RefSeq" id="WP_088171974.1">
    <property type="nucleotide sequence ID" value="NZ_NCQP01000005.1"/>
</dbReference>
<keyword evidence="2 11" id="KW-0813">Transport</keyword>
<dbReference type="InterPro" id="IPR027417">
    <property type="entry name" value="P-loop_NTPase"/>
</dbReference>
<comment type="catalytic activity">
    <reaction evidence="11">
        <text>ATP + H2O + 4 H(+)(in) = ADP + phosphate + 5 H(+)(out)</text>
        <dbReference type="Rhea" id="RHEA:57720"/>
        <dbReference type="ChEBI" id="CHEBI:15377"/>
        <dbReference type="ChEBI" id="CHEBI:15378"/>
        <dbReference type="ChEBI" id="CHEBI:30616"/>
        <dbReference type="ChEBI" id="CHEBI:43474"/>
        <dbReference type="ChEBI" id="CHEBI:456216"/>
        <dbReference type="EC" id="7.1.2.2"/>
    </reaction>
</comment>
<dbReference type="InterPro" id="IPR020003">
    <property type="entry name" value="ATPase_a/bsu_AS"/>
</dbReference>
<evidence type="ECO:0000256" key="5">
    <source>
        <dbReference type="ARBA" id="ARBA00022781"/>
    </source>
</evidence>
<dbReference type="SUPFAM" id="SSF52540">
    <property type="entry name" value="P-loop containing nucleoside triphosphate hydrolases"/>
    <property type="match status" value="1"/>
</dbReference>
<dbReference type="CDD" id="cd18111">
    <property type="entry name" value="ATP-synt_V_A-type_alpha_C"/>
    <property type="match status" value="1"/>
</dbReference>
<dbReference type="InterPro" id="IPR031686">
    <property type="entry name" value="ATP-synth_a_Xtn"/>
</dbReference>
<keyword evidence="9 11" id="KW-0472">Membrane</keyword>
<evidence type="ECO:0000259" key="13">
    <source>
        <dbReference type="Pfam" id="PF02874"/>
    </source>
</evidence>
<dbReference type="EMBL" id="NCQP01000005">
    <property type="protein sequence ID" value="OWJ54522.1"/>
    <property type="molecule type" value="Genomic_DNA"/>
</dbReference>
<keyword evidence="6 11" id="KW-0067">ATP-binding</keyword>
<evidence type="ECO:0000256" key="2">
    <source>
        <dbReference type="ARBA" id="ARBA00022448"/>
    </source>
</evidence>
<comment type="caution">
    <text evidence="16">The sequence shown here is derived from an EMBL/GenBank/DDBJ whole genome shotgun (WGS) entry which is preliminary data.</text>
</comment>
<feature type="domain" description="ATPase F1/V1/A1 complex alpha/beta subunit N-terminal" evidence="13">
    <location>
        <begin position="9"/>
        <end position="70"/>
    </location>
</feature>
<evidence type="ECO:0000256" key="8">
    <source>
        <dbReference type="ARBA" id="ARBA00023065"/>
    </source>
</evidence>
<dbReference type="AlphaFoldDB" id="A0A211YN94"/>
<dbReference type="InterPro" id="IPR004100">
    <property type="entry name" value="ATPase_F1/V1/A1_a/bsu_N"/>
</dbReference>
<dbReference type="Pfam" id="PF00006">
    <property type="entry name" value="ATP-synt_ab"/>
    <property type="match status" value="1"/>
</dbReference>